<dbReference type="InterPro" id="IPR001810">
    <property type="entry name" value="F-box_dom"/>
</dbReference>
<comment type="caution">
    <text evidence="2">The sequence shown here is derived from an EMBL/GenBank/DDBJ whole genome shotgun (WGS) entry which is preliminary data.</text>
</comment>
<reference evidence="2" key="1">
    <citation type="submission" date="2023-10" db="EMBL/GenBank/DDBJ databases">
        <title>Genome assembly of Pristionchus species.</title>
        <authorList>
            <person name="Yoshida K."/>
            <person name="Sommer R.J."/>
        </authorList>
    </citation>
    <scope>NUCLEOTIDE SEQUENCE</scope>
    <source>
        <strain evidence="2">RS0144</strain>
    </source>
</reference>
<evidence type="ECO:0000313" key="2">
    <source>
        <dbReference type="EMBL" id="GMS91426.1"/>
    </source>
</evidence>
<name>A0AAV5T7A2_9BILA</name>
<organism evidence="2 3">
    <name type="scientific">Pristionchus entomophagus</name>
    <dbReference type="NCBI Taxonomy" id="358040"/>
    <lineage>
        <taxon>Eukaryota</taxon>
        <taxon>Metazoa</taxon>
        <taxon>Ecdysozoa</taxon>
        <taxon>Nematoda</taxon>
        <taxon>Chromadorea</taxon>
        <taxon>Rhabditida</taxon>
        <taxon>Rhabditina</taxon>
        <taxon>Diplogasteromorpha</taxon>
        <taxon>Diplogasteroidea</taxon>
        <taxon>Neodiplogasteridae</taxon>
        <taxon>Pristionchus</taxon>
    </lineage>
</organism>
<evidence type="ECO:0000259" key="1">
    <source>
        <dbReference type="PROSITE" id="PS50181"/>
    </source>
</evidence>
<evidence type="ECO:0000313" key="3">
    <source>
        <dbReference type="Proteomes" id="UP001432027"/>
    </source>
</evidence>
<dbReference type="EMBL" id="BTSX01000003">
    <property type="protein sequence ID" value="GMS91426.1"/>
    <property type="molecule type" value="Genomic_DNA"/>
</dbReference>
<keyword evidence="3" id="KW-1185">Reference proteome</keyword>
<feature type="non-terminal residue" evidence="2">
    <location>
        <position position="1"/>
    </location>
</feature>
<dbReference type="PROSITE" id="PS50181">
    <property type="entry name" value="FBOX"/>
    <property type="match status" value="1"/>
</dbReference>
<proteinExistence type="predicted"/>
<sequence>HSLLTPFPLCFRQIDRMMESIMNIFSLPVAFLHSLMRKMTLKDRLKLRLICHHFEKLVANTHAGHFGNGTIDYIRGSKGSEWSYRAHEQSKFDQYHGQITYVIHQIDEISFFKREKDGKFYCKQVYNERGDYYVTRQNTLSIRFGDETLYCFPAMETQSKQFRHLIHRLFRRILLRKLDIKVDDSTRALEIDHKITKKLEINHLHVRLPSTSQLPKAPKLISEFPNSKHSMFIEELGDGQALLSIPSMETLSICRGDPNKGIPAESFISLLGTHKNISFGWHTMYGINEKELLAIVKVISEDNRREYNFE</sequence>
<protein>
    <recommendedName>
        <fullName evidence="1">F-box domain-containing protein</fullName>
    </recommendedName>
</protein>
<dbReference type="Proteomes" id="UP001432027">
    <property type="component" value="Unassembled WGS sequence"/>
</dbReference>
<feature type="domain" description="F-box" evidence="1">
    <location>
        <begin position="21"/>
        <end position="58"/>
    </location>
</feature>
<dbReference type="AlphaFoldDB" id="A0AAV5T7A2"/>
<accession>A0AAV5T7A2</accession>
<gene>
    <name evidence="2" type="ORF">PENTCL1PPCAC_13601</name>
</gene>